<keyword evidence="2 5" id="KW-0812">Transmembrane</keyword>
<feature type="transmembrane region" description="Helical" evidence="5">
    <location>
        <begin position="38"/>
        <end position="59"/>
    </location>
</feature>
<keyword evidence="7" id="KW-1185">Reference proteome</keyword>
<dbReference type="RefSeq" id="WP_095135226.1">
    <property type="nucleotide sequence ID" value="NZ_NIBG01000024.1"/>
</dbReference>
<dbReference type="OrthoDB" id="9811701at2"/>
<proteinExistence type="predicted"/>
<organism evidence="6 7">
    <name type="scientific">Anaeromicrobium sediminis</name>
    <dbReference type="NCBI Taxonomy" id="1478221"/>
    <lineage>
        <taxon>Bacteria</taxon>
        <taxon>Bacillati</taxon>
        <taxon>Bacillota</taxon>
        <taxon>Clostridia</taxon>
        <taxon>Peptostreptococcales</taxon>
        <taxon>Thermotaleaceae</taxon>
        <taxon>Anaeromicrobium</taxon>
    </lineage>
</organism>
<dbReference type="InterPro" id="IPR007300">
    <property type="entry name" value="CidB/LrgB"/>
</dbReference>
<evidence type="ECO:0000256" key="1">
    <source>
        <dbReference type="ARBA" id="ARBA00004141"/>
    </source>
</evidence>
<feature type="transmembrane region" description="Helical" evidence="5">
    <location>
        <begin position="94"/>
        <end position="120"/>
    </location>
</feature>
<feature type="transmembrane region" description="Helical" evidence="5">
    <location>
        <begin position="65"/>
        <end position="82"/>
    </location>
</feature>
<keyword evidence="3 5" id="KW-1133">Transmembrane helix</keyword>
<feature type="transmembrane region" description="Helical" evidence="5">
    <location>
        <begin position="140"/>
        <end position="165"/>
    </location>
</feature>
<dbReference type="EMBL" id="NIBG01000024">
    <property type="protein sequence ID" value="PAB57658.1"/>
    <property type="molecule type" value="Genomic_DNA"/>
</dbReference>
<sequence length="235" mass="25017">MKGIFLNNPFWGVSLSLGAFIIGVNINEKIKSPIVNPLLIGSIIIIVFLKFFSIDYEIYKEQNEILNFLLGPATVILAVPLYKSMEVLKKNIHGALMGILIGTIVSIVSVVGLAIVLGASEPVLLSLAPKAVTTPIAMEVSRIIGGIPPLTTALVAITGIFGASFGPEILRFFKVDNEIAMGIAIGTTTHALGTTRALQEGELVGAMSSLSIGIAGLVTAFMTPYIIEFVRLYFI</sequence>
<dbReference type="Proteomes" id="UP000216024">
    <property type="component" value="Unassembled WGS sequence"/>
</dbReference>
<name>A0A267MFG9_9FIRM</name>
<dbReference type="PANTHER" id="PTHR30249:SF0">
    <property type="entry name" value="PLASTIDAL GLYCOLATE_GLYCERATE TRANSLOCATOR 1, CHLOROPLASTIC"/>
    <property type="match status" value="1"/>
</dbReference>
<dbReference type="GO" id="GO:0016020">
    <property type="term" value="C:membrane"/>
    <property type="evidence" value="ECO:0007669"/>
    <property type="project" value="UniProtKB-SubCell"/>
</dbReference>
<evidence type="ECO:0000256" key="4">
    <source>
        <dbReference type="ARBA" id="ARBA00023136"/>
    </source>
</evidence>
<evidence type="ECO:0000256" key="2">
    <source>
        <dbReference type="ARBA" id="ARBA00022692"/>
    </source>
</evidence>
<gene>
    <name evidence="6" type="ORF">CCE28_18525</name>
</gene>
<comment type="subcellular location">
    <subcellularLocation>
        <location evidence="1">Membrane</location>
        <topology evidence="1">Multi-pass membrane protein</topology>
    </subcellularLocation>
</comment>
<evidence type="ECO:0000256" key="5">
    <source>
        <dbReference type="SAM" id="Phobius"/>
    </source>
</evidence>
<dbReference type="AlphaFoldDB" id="A0A267MFG9"/>
<dbReference type="PANTHER" id="PTHR30249">
    <property type="entry name" value="PUTATIVE SEROTONIN TRANSPORTER"/>
    <property type="match status" value="1"/>
</dbReference>
<keyword evidence="4 5" id="KW-0472">Membrane</keyword>
<feature type="transmembrane region" description="Helical" evidence="5">
    <location>
        <begin position="203"/>
        <end position="227"/>
    </location>
</feature>
<evidence type="ECO:0000256" key="3">
    <source>
        <dbReference type="ARBA" id="ARBA00022989"/>
    </source>
</evidence>
<evidence type="ECO:0008006" key="8">
    <source>
        <dbReference type="Google" id="ProtNLM"/>
    </source>
</evidence>
<comment type="caution">
    <text evidence="6">The sequence shown here is derived from an EMBL/GenBank/DDBJ whole genome shotgun (WGS) entry which is preliminary data.</text>
</comment>
<evidence type="ECO:0000313" key="7">
    <source>
        <dbReference type="Proteomes" id="UP000216024"/>
    </source>
</evidence>
<protein>
    <recommendedName>
        <fullName evidence="8">CidB/LrgB family autolysis modulator</fullName>
    </recommendedName>
</protein>
<evidence type="ECO:0000313" key="6">
    <source>
        <dbReference type="EMBL" id="PAB57658.1"/>
    </source>
</evidence>
<dbReference type="Pfam" id="PF04172">
    <property type="entry name" value="LrgB"/>
    <property type="match status" value="1"/>
</dbReference>
<accession>A0A267MFG9</accession>
<reference evidence="6 7" key="1">
    <citation type="submission" date="2017-06" db="EMBL/GenBank/DDBJ databases">
        <title>Draft genome sequence of anaerobic fermentative bacterium Anaeromicrobium sediminis DY2726D isolated from West Pacific Ocean sediments.</title>
        <authorList>
            <person name="Zeng X."/>
        </authorList>
    </citation>
    <scope>NUCLEOTIDE SEQUENCE [LARGE SCALE GENOMIC DNA]</scope>
    <source>
        <strain evidence="6 7">DY2726D</strain>
    </source>
</reference>
<feature type="transmembrane region" description="Helical" evidence="5">
    <location>
        <begin position="6"/>
        <end position="26"/>
    </location>
</feature>